<dbReference type="EMBL" id="JBBPHU010000005">
    <property type="protein sequence ID" value="KAK7517298.1"/>
    <property type="molecule type" value="Genomic_DNA"/>
</dbReference>
<name>A0ABR1KN15_9PEZI</name>
<feature type="coiled-coil region" evidence="1">
    <location>
        <begin position="162"/>
        <end position="196"/>
    </location>
</feature>
<protein>
    <submittedName>
        <fullName evidence="2">Uncharacterized protein</fullName>
    </submittedName>
</protein>
<dbReference type="Proteomes" id="UP001363622">
    <property type="component" value="Unassembled WGS sequence"/>
</dbReference>
<evidence type="ECO:0000313" key="2">
    <source>
        <dbReference type="EMBL" id="KAK7517298.1"/>
    </source>
</evidence>
<accession>A0ABR1KN15</accession>
<organism evidence="2 3">
    <name type="scientific">Phyllosticta citriasiana</name>
    <dbReference type="NCBI Taxonomy" id="595635"/>
    <lineage>
        <taxon>Eukaryota</taxon>
        <taxon>Fungi</taxon>
        <taxon>Dikarya</taxon>
        <taxon>Ascomycota</taxon>
        <taxon>Pezizomycotina</taxon>
        <taxon>Dothideomycetes</taxon>
        <taxon>Dothideomycetes incertae sedis</taxon>
        <taxon>Botryosphaeriales</taxon>
        <taxon>Phyllostictaceae</taxon>
        <taxon>Phyllosticta</taxon>
    </lineage>
</organism>
<comment type="caution">
    <text evidence="2">The sequence shown here is derived from an EMBL/GenBank/DDBJ whole genome shotgun (WGS) entry which is preliminary data.</text>
</comment>
<evidence type="ECO:0000256" key="1">
    <source>
        <dbReference type="SAM" id="Coils"/>
    </source>
</evidence>
<sequence>MGRRAEFKSLQNQLASAHKTISELKGKLGAAGDSEAQFLKENNVLHRLVHSSARSAPPVKFEMPEQSGPDLQLEQMTSTGKLDELSDMEEITAILFVQSASRELRSKDRELDALQKSAVDDPPAQSSIPEQICPDWQLDSMISAGTLEEMSDTEDSPAIMLVQSASKELQTLSTQVEEKDEELAELKKERTMLVRLVQRGQLDYPPQSFDLESAATSLQGLPIGTLTPED</sequence>
<proteinExistence type="predicted"/>
<evidence type="ECO:0000313" key="3">
    <source>
        <dbReference type="Proteomes" id="UP001363622"/>
    </source>
</evidence>
<keyword evidence="3" id="KW-1185">Reference proteome</keyword>
<gene>
    <name evidence="2" type="ORF">IWZ03DRAFT_414183</name>
</gene>
<keyword evidence="1" id="KW-0175">Coiled coil</keyword>
<reference evidence="2 3" key="1">
    <citation type="submission" date="2024-04" db="EMBL/GenBank/DDBJ databases">
        <title>Phyllosticta paracitricarpa is synonymous to the EU quarantine fungus P. citricarpa based on phylogenomic analyses.</title>
        <authorList>
            <consortium name="Lawrence Berkeley National Laboratory"/>
            <person name="Van Ingen-Buijs V.A."/>
            <person name="Van Westerhoven A.C."/>
            <person name="Haridas S."/>
            <person name="Skiadas P."/>
            <person name="Martin F."/>
            <person name="Groenewald J.Z."/>
            <person name="Crous P.W."/>
            <person name="Seidl M.F."/>
        </authorList>
    </citation>
    <scope>NUCLEOTIDE SEQUENCE [LARGE SCALE GENOMIC DNA]</scope>
    <source>
        <strain evidence="2 3">CBS 123371</strain>
    </source>
</reference>